<dbReference type="InterPro" id="IPR046346">
    <property type="entry name" value="Aminoacid_DH-like_N_sf"/>
</dbReference>
<dbReference type="Pfam" id="PF00208">
    <property type="entry name" value="ELFV_dehydrog"/>
    <property type="match status" value="1"/>
</dbReference>
<dbReference type="Proteomes" id="UP001235840">
    <property type="component" value="Unassembled WGS sequence"/>
</dbReference>
<dbReference type="PRINTS" id="PR00082">
    <property type="entry name" value="GLFDHDRGNASE"/>
</dbReference>
<dbReference type="InterPro" id="IPR006095">
    <property type="entry name" value="Glu/Leu/Phe/Val/Trp_DH"/>
</dbReference>
<evidence type="ECO:0000259" key="6">
    <source>
        <dbReference type="SMART" id="SM00839"/>
    </source>
</evidence>
<dbReference type="InterPro" id="IPR006096">
    <property type="entry name" value="Glu/Leu/Phe/Val/Trp_DH_C"/>
</dbReference>
<sequence>MSTLQTKHTIEKSIDALYQDESFLPELKNDRRKQIFESGKEILITTDKIIKSYIRVSRDNGSVVRIPAFRIQHNNISGFYKGGIRFSESVNEEEVENLAILMTLKNALHKLPYGGAKGGVVIDPKTFTDRELYFVSKKYVQRFAPDIGPEHDIPAPDVGTNEKIMDWMVGEYKTIHPGENYLGSFTGKSIENGGACGRREATGKGTFFSYFWLVNEWAREMAKKEDQLKESTHYNQYKVIKSLYEKSDQGEPIKVAVQGFGNVGSVAALETVKAEQLKHKVVAISDHRVTLYHEEGLDIFKLEKYAKENGVMPCNQEELKEAGVEATIEGRSAVLTLEVDVLILAAIENQITKDNMERIQASIIVEGANAPVTQEADLFLHGQDKVVIPDILANAGGVIVSYLEWKQDRVTQLYTEEQVLNEMNEYMLSTFEEVFNKYFVRGYETIRSTCYINAVKRLFSLLYRHGKLY</sequence>
<comment type="caution">
    <text evidence="7">The sequence shown here is derived from an EMBL/GenBank/DDBJ whole genome shotgun (WGS) entry which is preliminary data.</text>
</comment>
<dbReference type="CDD" id="cd01076">
    <property type="entry name" value="NAD_bind_1_Glu_DH"/>
    <property type="match status" value="1"/>
</dbReference>
<keyword evidence="3 4" id="KW-0560">Oxidoreductase</keyword>
<dbReference type="GO" id="GO:0004353">
    <property type="term" value="F:glutamate dehydrogenase [NAD(P)+] activity"/>
    <property type="evidence" value="ECO:0007669"/>
    <property type="project" value="UniProtKB-EC"/>
</dbReference>
<dbReference type="InterPro" id="IPR033922">
    <property type="entry name" value="NAD_bind_Glu_DH"/>
</dbReference>
<reference evidence="7 8" key="1">
    <citation type="submission" date="2023-07" db="EMBL/GenBank/DDBJ databases">
        <title>Genomic Encyclopedia of Type Strains, Phase IV (KMG-IV): sequencing the most valuable type-strain genomes for metagenomic binning, comparative biology and taxonomic classification.</title>
        <authorList>
            <person name="Goeker M."/>
        </authorList>
    </citation>
    <scope>NUCLEOTIDE SEQUENCE [LARGE SCALE GENOMIC DNA]</scope>
    <source>
        <strain evidence="7 8">DSM 12751</strain>
    </source>
</reference>
<protein>
    <recommendedName>
        <fullName evidence="2 4">Glutamate dehydrogenase</fullName>
    </recommendedName>
</protein>
<evidence type="ECO:0000256" key="4">
    <source>
        <dbReference type="PIRNR" id="PIRNR000185"/>
    </source>
</evidence>
<evidence type="ECO:0000256" key="2">
    <source>
        <dbReference type="ARBA" id="ARBA00012896"/>
    </source>
</evidence>
<dbReference type="RefSeq" id="WP_307392456.1">
    <property type="nucleotide sequence ID" value="NZ_BAAADK010000045.1"/>
</dbReference>
<dbReference type="EMBL" id="JAUSTY010000004">
    <property type="protein sequence ID" value="MDQ0165400.1"/>
    <property type="molecule type" value="Genomic_DNA"/>
</dbReference>
<name>A0ABT9VWN0_9BACI</name>
<evidence type="ECO:0000256" key="1">
    <source>
        <dbReference type="ARBA" id="ARBA00006382"/>
    </source>
</evidence>
<dbReference type="SMART" id="SM00839">
    <property type="entry name" value="ELFV_dehydrog"/>
    <property type="match status" value="1"/>
</dbReference>
<dbReference type="Gene3D" id="3.40.50.720">
    <property type="entry name" value="NAD(P)-binding Rossmann-like Domain"/>
    <property type="match status" value="1"/>
</dbReference>
<organism evidence="7 8">
    <name type="scientific">Caldalkalibacillus horti</name>
    <dbReference type="NCBI Taxonomy" id="77523"/>
    <lineage>
        <taxon>Bacteria</taxon>
        <taxon>Bacillati</taxon>
        <taxon>Bacillota</taxon>
        <taxon>Bacilli</taxon>
        <taxon>Bacillales</taxon>
        <taxon>Bacillaceae</taxon>
        <taxon>Caldalkalibacillus</taxon>
    </lineage>
</organism>
<dbReference type="PANTHER" id="PTHR11606:SF13">
    <property type="entry name" value="GLUTAMATE DEHYDROGENASE 1, MITOCHONDRIAL"/>
    <property type="match status" value="1"/>
</dbReference>
<evidence type="ECO:0000313" key="8">
    <source>
        <dbReference type="Proteomes" id="UP001235840"/>
    </source>
</evidence>
<dbReference type="PIRSF" id="PIRSF000185">
    <property type="entry name" value="Glu_DH"/>
    <property type="match status" value="1"/>
</dbReference>
<dbReference type="Gene3D" id="3.40.50.10860">
    <property type="entry name" value="Leucine Dehydrogenase, chain A, domain 1"/>
    <property type="match status" value="1"/>
</dbReference>
<dbReference type="InterPro" id="IPR036291">
    <property type="entry name" value="NAD(P)-bd_dom_sf"/>
</dbReference>
<comment type="similarity">
    <text evidence="1 4 5">Belongs to the Glu/Leu/Phe/Val dehydrogenases family.</text>
</comment>
<keyword evidence="8" id="KW-1185">Reference proteome</keyword>
<dbReference type="InterPro" id="IPR006097">
    <property type="entry name" value="Glu/Leu/Phe/Val/Trp_DH_dimer"/>
</dbReference>
<dbReference type="InterPro" id="IPR014362">
    <property type="entry name" value="Glu_DH"/>
</dbReference>
<accession>A0ABT9VWN0</accession>
<evidence type="ECO:0000256" key="3">
    <source>
        <dbReference type="ARBA" id="ARBA00023002"/>
    </source>
</evidence>
<dbReference type="SUPFAM" id="SSF53223">
    <property type="entry name" value="Aminoacid dehydrogenase-like, N-terminal domain"/>
    <property type="match status" value="1"/>
</dbReference>
<dbReference type="PANTHER" id="PTHR11606">
    <property type="entry name" value="GLUTAMATE DEHYDROGENASE"/>
    <property type="match status" value="1"/>
</dbReference>
<feature type="domain" description="Glutamate/phenylalanine/leucine/valine/L-tryptophan dehydrogenase C-terminal" evidence="6">
    <location>
        <begin position="225"/>
        <end position="466"/>
    </location>
</feature>
<proteinExistence type="inferred from homology"/>
<dbReference type="Pfam" id="PF02812">
    <property type="entry name" value="ELFV_dehydrog_N"/>
    <property type="match status" value="1"/>
</dbReference>
<evidence type="ECO:0000313" key="7">
    <source>
        <dbReference type="EMBL" id="MDQ0165400.1"/>
    </source>
</evidence>
<dbReference type="PROSITE" id="PS00074">
    <property type="entry name" value="GLFV_DEHYDROGENASE"/>
    <property type="match status" value="1"/>
</dbReference>
<evidence type="ECO:0000256" key="5">
    <source>
        <dbReference type="RuleBase" id="RU004417"/>
    </source>
</evidence>
<dbReference type="InterPro" id="IPR033524">
    <property type="entry name" value="Glu/Leu/Phe/Val_DH_AS"/>
</dbReference>
<dbReference type="SUPFAM" id="SSF51735">
    <property type="entry name" value="NAD(P)-binding Rossmann-fold domains"/>
    <property type="match status" value="1"/>
</dbReference>
<gene>
    <name evidence="7" type="ORF">J2S11_001300</name>
</gene>